<dbReference type="Pfam" id="PF00365">
    <property type="entry name" value="PFK"/>
    <property type="match status" value="1"/>
</dbReference>
<keyword evidence="3" id="KW-0963">Cytoplasm</keyword>
<evidence type="ECO:0000256" key="10">
    <source>
        <dbReference type="ARBA" id="ARBA00023152"/>
    </source>
</evidence>
<keyword evidence="5" id="KW-0808">Transferase</keyword>
<sequence length="2111" mass="230116">MAISTLRLAPSLSFKPSFGRSFGALASSKVAGKVSEKTPWLMDPSTDHSQATAKINNVLFGSRGEINFHGDVSLGAERIGTLGVVGQLAALEGFLPFAPKEVQPHLERFIKAQDDAKDSAPNFTVALECLDGEGELTKLVVLKVPDESSRFNARARPDQVTKLLAEQGDLCSSRAARVIAVAEKEEDLIASGLAVARAAPLYGEKGKAEGRGAVSASLWSKAAGGVAPRLSEKIGRVAENIRTAAALVDMPPNYINPVTYTGLCDKIADELRRSGHDVRLEVIRAEELRDGGFGGIWNVGKGSVGSPPALVRLSWYPEGAQEGEPGMVLVGKGITFDTGGLSIKSSDNMRGMKTDMGGAAGLLGAFMSAIQCGGNTGKPLHLVECLAENAVGPFSYRVDDVIKMYSGLTVEINNTDAEGRLLLADGVAYAAKHLNPEVVIDMATLTGASGLATGHLHGAIVSNDEGLEQRAVRSGRKTGDLVHPLIFCPELHKGQFKSEVADLTNSVKVRTDAPVSAAGWFVYENLRAACGDGKIPSYLHVDMAFPVTWKEGRASGYGVALVADLLGVFGDLLFSLMEGEAAQSPPGRGNGTPGENSTGESAEQGAATEPGAKPIGPRLNAPRKFERRHKLSVRADRAEQPPAPSRSPTGSAPPASSEFSRARKARTKTRPPRQEYHYPFKWYDDSMDSMRDYSCAVRSFQNRSAMEILCNQRRILTPDVVNCEKTSSYVVERVEDARLELDSEVFRDWPCLRSHDTPVMLRPRANSGDRNGATGEFAREVTIGVMLTGVWGPASGIHNVVLGINDHLKQRFPKYRLLGFMDGPSGFASRRFLELNKMPNLSSYANQGGSDLLRYGSLRAMDEGDFKEIHGLCHEYGLHGLVVAGGPAEISHVSQLVCYFETVPEAERVSIISVFQSPNCNVYVPKWLPITLGFDSAMTVSCEFAGNLSMDGLSSGRHIDYHFIRCGSSTATLEVALQVRPTYTILAEDLPQCGPDGRVKTLRSLVRSVANLMIKRYQMHRLRSGTILISDGFYDFLPHFADLERECRQLQQNWPDIDKPPSIDDALRFLSPPCLDIFIQLPRSDQDRLVKAYDKEGKPIVVETEPERLLAMLVMEHIRVMNEGIRRRNAAKDIGGGTSGPGSQGGSSIAGTESYDEDSIQDMEEEFPIPCLRVHYLGQEARCPLPSKFDSQFGWALGQAAAALAVAPEGKYNGYIAVVTDLLKDTTQWGLGGIPLAPLLRKQKEPELIPIPAIAENKEAVYRANQKLKREAKVLLVSKRQICTRDDHVMNIYNKLRMGDMMATHSRQPGPYQFEGPLSDGRTISLLAAYMPPEDIIKRMELPSIPAGTPTRKTFFHMTSRSGLLAGTRTGIISLPWRYGGSSPLQVERAGYQPLLPTTLSSGLCIVSDREDIPRRASMPLLRLAFPYTCNVTAVSIEPQRTGEVPVEVAGAAPAHGRLPEHSHSVKEKRVRSQTVAFADPDVTSPTDITFPCVEEEEATPTSSKHEDRSAFERKRSLYSLFQANTLRIGIVFMGRQSPGCHNFVWGLKSYVDAHPGGRLIGIALGALGFVKGYSVDLDSDDLLSLYRNQAGLDLLGRTDLTLRTTEDLVACARTCQKLALDGVVVVGGVGTHADTALLAETMAKLQVPTKVVGVPASVENDIPLVEQTLGYDTACKIFSNIIGNIATLAASGTREWYFIRICGRSMSHIAAECALHAHPNLFLISEEIRARNMSLHDLINLVCDVILKRCQQGMDYGVVLIPESVTDALDELKELEEEIRSMHAQEHRLLMSSSTGVKPSTMLHRSLFETLSPSARAMYDSLPDRIQYVLWQQYVATPPGGQFELPHLESELLLKSLVAQELPRRRHRLLQGDPLLPRLSGNRIIDDFAACCHTHSLHIQGRSAMPSNFDADLGYTMGYGAGVLIHAGRGGLLVSAEGLEKDAADWTLVGVPLTSLVSVSLDEDNSECQVHIEQEALHVFSDVSNNHTPRVICDLPEPSKRRFVNIGPLQYNIPEVARQCVRSLKLRSSIGQSPSLSRARTSSSGSAGSSEATIRAGRGVHRSHSRRKRNATASEPQEEEPRSRVYRPVGAHYRVVKVNLREIPQAAESE</sequence>
<accession>A0A7J6LUW4</accession>
<proteinExistence type="inferred from homology"/>
<dbReference type="PANTHER" id="PTHR43650:SF17">
    <property type="entry name" value="PYROPHOSPHATE--FRUCTOSE 6-PHOSPHATE 1-PHOSPHOTRANSFERASE SUBUNIT ALPHA 1"/>
    <property type="match status" value="1"/>
</dbReference>
<keyword evidence="8" id="KW-0378">Hydrolase</keyword>
<dbReference type="EMBL" id="JABANN010000300">
    <property type="protein sequence ID" value="KAF4663079.1"/>
    <property type="molecule type" value="Genomic_DNA"/>
</dbReference>
<evidence type="ECO:0000259" key="12">
    <source>
        <dbReference type="PROSITE" id="PS00631"/>
    </source>
</evidence>
<dbReference type="Gene3D" id="3.40.50.10590">
    <property type="entry name" value="Zn-dependent exopeptidases"/>
    <property type="match status" value="1"/>
</dbReference>
<evidence type="ECO:0000256" key="6">
    <source>
        <dbReference type="ARBA" id="ARBA00022723"/>
    </source>
</evidence>
<keyword evidence="2" id="KW-0031">Aminopeptidase</keyword>
<feature type="domain" description="Cytosol aminopeptidase" evidence="12">
    <location>
        <begin position="414"/>
        <end position="421"/>
    </location>
</feature>
<evidence type="ECO:0000256" key="2">
    <source>
        <dbReference type="ARBA" id="ARBA00022438"/>
    </source>
</evidence>
<evidence type="ECO:0000256" key="5">
    <source>
        <dbReference type="ARBA" id="ARBA00022679"/>
    </source>
</evidence>
<dbReference type="Proteomes" id="UP000572268">
    <property type="component" value="Unassembled WGS sequence"/>
</dbReference>
<evidence type="ECO:0000256" key="7">
    <source>
        <dbReference type="ARBA" id="ARBA00022777"/>
    </source>
</evidence>
<comment type="caution">
    <text evidence="13">The sequence shown here is derived from an EMBL/GenBank/DDBJ whole genome shotgun (WGS) entry which is preliminary data.</text>
</comment>
<dbReference type="CDD" id="cd00433">
    <property type="entry name" value="Peptidase_M17"/>
    <property type="match status" value="1"/>
</dbReference>
<comment type="similarity">
    <text evidence="1">Belongs to the peptidase M17 family.</text>
</comment>
<dbReference type="Gene3D" id="1.10.10.480">
    <property type="entry name" value="Phosphofructokinase, domain 3"/>
    <property type="match status" value="1"/>
</dbReference>
<feature type="compositionally biased region" description="Basic residues" evidence="11">
    <location>
        <begin position="2059"/>
        <end position="2071"/>
    </location>
</feature>
<feature type="region of interest" description="Disordered" evidence="11">
    <location>
        <begin position="1131"/>
        <end position="1159"/>
    </location>
</feature>
<dbReference type="GO" id="GO:0047334">
    <property type="term" value="F:diphosphate-fructose-6-phosphate 1-phosphotransferase activity"/>
    <property type="evidence" value="ECO:0007669"/>
    <property type="project" value="TreeGrafter"/>
</dbReference>
<reference evidence="13 14" key="1">
    <citation type="submission" date="2020-04" db="EMBL/GenBank/DDBJ databases">
        <title>Perkinsus olseni comparative genomics.</title>
        <authorList>
            <person name="Bogema D.R."/>
        </authorList>
    </citation>
    <scope>NUCLEOTIDE SEQUENCE [LARGE SCALE GENOMIC DNA]</scope>
    <source>
        <strain evidence="13">ATCC PRA-31</strain>
    </source>
</reference>
<organism evidence="13 14">
    <name type="scientific">Perkinsus olseni</name>
    <name type="common">Perkinsus atlanticus</name>
    <dbReference type="NCBI Taxonomy" id="32597"/>
    <lineage>
        <taxon>Eukaryota</taxon>
        <taxon>Sar</taxon>
        <taxon>Alveolata</taxon>
        <taxon>Perkinsozoa</taxon>
        <taxon>Perkinsea</taxon>
        <taxon>Perkinsida</taxon>
        <taxon>Perkinsidae</taxon>
        <taxon>Perkinsus</taxon>
    </lineage>
</organism>
<dbReference type="PROSITE" id="PS00631">
    <property type="entry name" value="CYTOSOL_AP"/>
    <property type="match status" value="1"/>
</dbReference>
<dbReference type="GO" id="GO:0005829">
    <property type="term" value="C:cytosol"/>
    <property type="evidence" value="ECO:0007669"/>
    <property type="project" value="TreeGrafter"/>
</dbReference>
<dbReference type="Pfam" id="PF18295">
    <property type="entry name" value="Pdase_M17_N2"/>
    <property type="match status" value="1"/>
</dbReference>
<gene>
    <name evidence="13" type="ORF">FOL46_005006</name>
</gene>
<feature type="compositionally biased region" description="Gly residues" evidence="11">
    <location>
        <begin position="1134"/>
        <end position="1145"/>
    </location>
</feature>
<dbReference type="Gene3D" id="3.40.50.450">
    <property type="match status" value="2"/>
</dbReference>
<evidence type="ECO:0000313" key="13">
    <source>
        <dbReference type="EMBL" id="KAF4663079.1"/>
    </source>
</evidence>
<dbReference type="PANTHER" id="PTHR43650">
    <property type="entry name" value="PYROPHOSPHATE--FRUCTOSE 6-PHOSPHATE 1-PHOSPHOTRANSFERASE"/>
    <property type="match status" value="1"/>
</dbReference>
<dbReference type="Gene3D" id="3.40.50.460">
    <property type="entry name" value="Phosphofructokinase domain"/>
    <property type="match status" value="2"/>
</dbReference>
<dbReference type="GO" id="GO:0015979">
    <property type="term" value="P:photosynthesis"/>
    <property type="evidence" value="ECO:0007669"/>
    <property type="project" value="TreeGrafter"/>
</dbReference>
<dbReference type="Pfam" id="PF00883">
    <property type="entry name" value="Peptidase_M17"/>
    <property type="match status" value="1"/>
</dbReference>
<keyword evidence="9" id="KW-0460">Magnesium</keyword>
<feature type="compositionally biased region" description="Basic residues" evidence="11">
    <location>
        <begin position="662"/>
        <end position="671"/>
    </location>
</feature>
<dbReference type="InterPro" id="IPR011356">
    <property type="entry name" value="Leucine_aapep/pepB"/>
</dbReference>
<dbReference type="GO" id="GO:0006508">
    <property type="term" value="P:proteolysis"/>
    <property type="evidence" value="ECO:0007669"/>
    <property type="project" value="UniProtKB-KW"/>
</dbReference>
<dbReference type="InterPro" id="IPR000819">
    <property type="entry name" value="Peptidase_M17_C"/>
</dbReference>
<dbReference type="SUPFAM" id="SSF53187">
    <property type="entry name" value="Zn-dependent exopeptidases"/>
    <property type="match status" value="1"/>
</dbReference>
<dbReference type="GO" id="GO:0009749">
    <property type="term" value="P:response to glucose"/>
    <property type="evidence" value="ECO:0007669"/>
    <property type="project" value="TreeGrafter"/>
</dbReference>
<name>A0A7J6LUW4_PEROL</name>
<evidence type="ECO:0000256" key="3">
    <source>
        <dbReference type="ARBA" id="ARBA00022490"/>
    </source>
</evidence>
<dbReference type="UniPathway" id="UPA00109">
    <property type="reaction ID" value="UER00182"/>
</dbReference>
<dbReference type="InterPro" id="IPR000023">
    <property type="entry name" value="Phosphofructokinase_dom"/>
</dbReference>
<feature type="region of interest" description="Disordered" evidence="11">
    <location>
        <begin position="581"/>
        <end position="672"/>
    </location>
</feature>
<evidence type="ECO:0000256" key="11">
    <source>
        <dbReference type="SAM" id="MobiDB-lite"/>
    </source>
</evidence>
<evidence type="ECO:0000256" key="1">
    <source>
        <dbReference type="ARBA" id="ARBA00009528"/>
    </source>
</evidence>
<dbReference type="InterPro" id="IPR041417">
    <property type="entry name" value="NPEPL1_N"/>
</dbReference>
<keyword evidence="4" id="KW-0645">Protease</keyword>
<keyword evidence="10" id="KW-0324">Glycolysis</keyword>
<dbReference type="Gene3D" id="3.40.630.10">
    <property type="entry name" value="Zn peptidases"/>
    <property type="match status" value="1"/>
</dbReference>
<dbReference type="GO" id="GO:0070006">
    <property type="term" value="F:metalloaminopeptidase activity"/>
    <property type="evidence" value="ECO:0007669"/>
    <property type="project" value="InterPro"/>
</dbReference>
<feature type="compositionally biased region" description="Low complexity" evidence="11">
    <location>
        <begin position="2034"/>
        <end position="2051"/>
    </location>
</feature>
<keyword evidence="6" id="KW-0479">Metal-binding</keyword>
<dbReference type="InterPro" id="IPR035966">
    <property type="entry name" value="PKF_sf"/>
</dbReference>
<evidence type="ECO:0000256" key="8">
    <source>
        <dbReference type="ARBA" id="ARBA00022801"/>
    </source>
</evidence>
<protein>
    <recommendedName>
        <fullName evidence="12">Cytosol aminopeptidase domain-containing protein</fullName>
    </recommendedName>
</protein>
<evidence type="ECO:0000256" key="4">
    <source>
        <dbReference type="ARBA" id="ARBA00022670"/>
    </source>
</evidence>
<dbReference type="GO" id="GO:0030145">
    <property type="term" value="F:manganese ion binding"/>
    <property type="evidence" value="ECO:0007669"/>
    <property type="project" value="InterPro"/>
</dbReference>
<dbReference type="GO" id="GO:0003872">
    <property type="term" value="F:6-phosphofructokinase activity"/>
    <property type="evidence" value="ECO:0007669"/>
    <property type="project" value="InterPro"/>
</dbReference>
<feature type="region of interest" description="Disordered" evidence="11">
    <location>
        <begin position="2032"/>
        <end position="2089"/>
    </location>
</feature>
<dbReference type="SUPFAM" id="SSF53784">
    <property type="entry name" value="Phosphofructokinase"/>
    <property type="match status" value="2"/>
</dbReference>
<keyword evidence="7" id="KW-0418">Kinase</keyword>
<evidence type="ECO:0000256" key="9">
    <source>
        <dbReference type="ARBA" id="ARBA00022842"/>
    </source>
</evidence>
<evidence type="ECO:0000313" key="14">
    <source>
        <dbReference type="Proteomes" id="UP000572268"/>
    </source>
</evidence>
<dbReference type="PRINTS" id="PR00481">
    <property type="entry name" value="LAMNOPPTDASE"/>
</dbReference>